<evidence type="ECO:0000313" key="3">
    <source>
        <dbReference type="EMBL" id="MFC0201849.1"/>
    </source>
</evidence>
<feature type="domain" description="FAD dependent oxidoreductase" evidence="2">
    <location>
        <begin position="31"/>
        <end position="383"/>
    </location>
</feature>
<dbReference type="EC" id="1.-.-.-" evidence="3"/>
<evidence type="ECO:0000259" key="2">
    <source>
        <dbReference type="Pfam" id="PF01266"/>
    </source>
</evidence>
<dbReference type="Gene3D" id="3.50.50.60">
    <property type="entry name" value="FAD/NAD(P)-binding domain"/>
    <property type="match status" value="1"/>
</dbReference>
<proteinExistence type="predicted"/>
<evidence type="ECO:0000313" key="4">
    <source>
        <dbReference type="Proteomes" id="UP001589795"/>
    </source>
</evidence>
<accession>A0ABV6CM63</accession>
<dbReference type="Gene3D" id="3.30.9.10">
    <property type="entry name" value="D-Amino Acid Oxidase, subunit A, domain 2"/>
    <property type="match status" value="1"/>
</dbReference>
<comment type="caution">
    <text evidence="3">The sequence shown here is derived from an EMBL/GenBank/DDBJ whole genome shotgun (WGS) entry which is preliminary data.</text>
</comment>
<dbReference type="Proteomes" id="UP001589795">
    <property type="component" value="Unassembled WGS sequence"/>
</dbReference>
<dbReference type="Pfam" id="PF01266">
    <property type="entry name" value="DAO"/>
    <property type="match status" value="1"/>
</dbReference>
<dbReference type="RefSeq" id="WP_265508178.1">
    <property type="nucleotide sequence ID" value="NZ_JAOTBE010000060.1"/>
</dbReference>
<sequence length="431" mass="45862">MVTGQHKDTLWRRTSRAAPLRTQDLPDHAEVAVIGTGFTGMTAAYHLAKAGKRVTIVDAADLGEGASGQNAGFVVPNFALADPDAVEKALGAEKGGALLDLVGGGADAVFDLIRQEGISCDAAQTGWLNPAAGKASAEMLRARAAKWRARGRSVRFLDRQQIQQQTSMSIYDGALLDESGGTIHPLDYLLGLAASAQRHGATIVPRAPVVELRKSGNGWRLQFESGEILYAAQVLLCTNAFTMGAAGQLGRATVPLRVYQVATRPLDAATVARVAPDRRPVGDTRKNLFTYRLDRDNRLISGGMAAVPLGARQRLGQAILKRLASELRLDQPPQLEVTWTGVAAMTPDFLPRVHCLGEGAFAGIGCNGRGIAMTAQLGRVLADAVLGTPPEQLPVPVRPLRRIPFHGLTPLAASAGLMKARLTDMLTRDRN</sequence>
<dbReference type="InterPro" id="IPR006076">
    <property type="entry name" value="FAD-dep_OxRdtase"/>
</dbReference>
<dbReference type="EMBL" id="JBHLWQ010000151">
    <property type="protein sequence ID" value="MFC0201849.1"/>
    <property type="molecule type" value="Genomic_DNA"/>
</dbReference>
<dbReference type="GO" id="GO:0016491">
    <property type="term" value="F:oxidoreductase activity"/>
    <property type="evidence" value="ECO:0007669"/>
    <property type="project" value="UniProtKB-KW"/>
</dbReference>
<dbReference type="SUPFAM" id="SSF51905">
    <property type="entry name" value="FAD/NAD(P)-binding domain"/>
    <property type="match status" value="1"/>
</dbReference>
<name>A0ABV6CM63_9RHOB</name>
<dbReference type="InterPro" id="IPR036188">
    <property type="entry name" value="FAD/NAD-bd_sf"/>
</dbReference>
<dbReference type="PANTHER" id="PTHR13847:SF281">
    <property type="entry name" value="FAD DEPENDENT OXIDOREDUCTASE DOMAIN-CONTAINING PROTEIN"/>
    <property type="match status" value="1"/>
</dbReference>
<organism evidence="3 4">
    <name type="scientific">Paracoccus rhizosphaerae</name>
    <dbReference type="NCBI Taxonomy" id="1133347"/>
    <lineage>
        <taxon>Bacteria</taxon>
        <taxon>Pseudomonadati</taxon>
        <taxon>Pseudomonadota</taxon>
        <taxon>Alphaproteobacteria</taxon>
        <taxon>Rhodobacterales</taxon>
        <taxon>Paracoccaceae</taxon>
        <taxon>Paracoccus</taxon>
    </lineage>
</organism>
<evidence type="ECO:0000256" key="1">
    <source>
        <dbReference type="ARBA" id="ARBA00023002"/>
    </source>
</evidence>
<reference evidence="3 4" key="1">
    <citation type="submission" date="2024-09" db="EMBL/GenBank/DDBJ databases">
        <authorList>
            <person name="Sun Q."/>
            <person name="Mori K."/>
        </authorList>
    </citation>
    <scope>NUCLEOTIDE SEQUENCE [LARGE SCALE GENOMIC DNA]</scope>
    <source>
        <strain evidence="3 4">CCM 7904</strain>
    </source>
</reference>
<protein>
    <submittedName>
        <fullName evidence="3">NAD(P)/FAD-dependent oxidoreductase</fullName>
        <ecNumber evidence="3">1.-.-.-</ecNumber>
    </submittedName>
</protein>
<gene>
    <name evidence="3" type="ORF">ACFFIZ_16425</name>
</gene>
<keyword evidence="1 3" id="KW-0560">Oxidoreductase</keyword>
<keyword evidence="4" id="KW-1185">Reference proteome</keyword>
<dbReference type="PANTHER" id="PTHR13847">
    <property type="entry name" value="SARCOSINE DEHYDROGENASE-RELATED"/>
    <property type="match status" value="1"/>
</dbReference>